<feature type="transmembrane region" description="Helical" evidence="1">
    <location>
        <begin position="7"/>
        <end position="30"/>
    </location>
</feature>
<evidence type="ECO:0000313" key="2">
    <source>
        <dbReference type="EMBL" id="KUK35850.1"/>
    </source>
</evidence>
<organism evidence="2 3">
    <name type="scientific">Thermacetogenium phaeum</name>
    <dbReference type="NCBI Taxonomy" id="85874"/>
    <lineage>
        <taxon>Bacteria</taxon>
        <taxon>Bacillati</taxon>
        <taxon>Bacillota</taxon>
        <taxon>Clostridia</taxon>
        <taxon>Thermoanaerobacterales</taxon>
        <taxon>Thermoanaerobacteraceae</taxon>
        <taxon>Thermacetogenium</taxon>
    </lineage>
</organism>
<gene>
    <name evidence="2" type="ORF">XD66_1443</name>
</gene>
<name>A0A101FF26_9THEO</name>
<protein>
    <submittedName>
        <fullName evidence="2">Uncharacterized protein</fullName>
    </submittedName>
</protein>
<dbReference type="Proteomes" id="UP000053326">
    <property type="component" value="Unassembled WGS sequence"/>
</dbReference>
<keyword evidence="1" id="KW-0812">Transmembrane</keyword>
<keyword evidence="1" id="KW-0472">Membrane</keyword>
<feature type="transmembrane region" description="Helical" evidence="1">
    <location>
        <begin position="42"/>
        <end position="63"/>
    </location>
</feature>
<keyword evidence="1" id="KW-1133">Transmembrane helix</keyword>
<accession>A0A101FF26</accession>
<evidence type="ECO:0000256" key="1">
    <source>
        <dbReference type="SAM" id="Phobius"/>
    </source>
</evidence>
<reference evidence="3" key="1">
    <citation type="journal article" date="2015" name="MBio">
        <title>Genome-Resolved Metagenomic Analysis Reveals Roles for Candidate Phyla and Other Microbial Community Members in Biogeochemical Transformations in Oil Reservoirs.</title>
        <authorList>
            <person name="Hu P."/>
            <person name="Tom L."/>
            <person name="Singh A."/>
            <person name="Thomas B.C."/>
            <person name="Baker B.J."/>
            <person name="Piceno Y.M."/>
            <person name="Andersen G.L."/>
            <person name="Banfield J.F."/>
        </authorList>
    </citation>
    <scope>NUCLEOTIDE SEQUENCE [LARGE SCALE GENOMIC DNA]</scope>
</reference>
<comment type="caution">
    <text evidence="2">The sequence shown here is derived from an EMBL/GenBank/DDBJ whole genome shotgun (WGS) entry which is preliminary data.</text>
</comment>
<sequence length="69" mass="7442">MRKSVLYLFWGGLLGALLGVLITVLVFAVVSLREAVYSWLGYYMTYFPAFVIIGGGLLGVAAAKALQGR</sequence>
<proteinExistence type="predicted"/>
<evidence type="ECO:0000313" key="3">
    <source>
        <dbReference type="Proteomes" id="UP000053326"/>
    </source>
</evidence>
<dbReference type="AlphaFoldDB" id="A0A101FF26"/>
<dbReference type="EMBL" id="LGFO01000236">
    <property type="protein sequence ID" value="KUK35850.1"/>
    <property type="molecule type" value="Genomic_DNA"/>
</dbReference>